<dbReference type="Gene3D" id="3.30.450.40">
    <property type="match status" value="1"/>
</dbReference>
<keyword evidence="8" id="KW-1185">Reference proteome</keyword>
<evidence type="ECO:0000256" key="1">
    <source>
        <dbReference type="ARBA" id="ARBA00023015"/>
    </source>
</evidence>
<gene>
    <name evidence="7" type="ORF">NFI88_16915</name>
</gene>
<evidence type="ECO:0000256" key="3">
    <source>
        <dbReference type="ARBA" id="ARBA00023163"/>
    </source>
</evidence>
<protein>
    <submittedName>
        <fullName evidence="7">IclR family transcriptional regulator</fullName>
    </submittedName>
</protein>
<dbReference type="InterPro" id="IPR014757">
    <property type="entry name" value="Tscrpt_reg_IclR_C"/>
</dbReference>
<reference evidence="7 8" key="1">
    <citation type="submission" date="2022-06" db="EMBL/GenBank/DDBJ databases">
        <title>Rhizosaccharibacter gen. nov. sp. nov. KSS12, endophytic bacteria isolated from sugarcane.</title>
        <authorList>
            <person name="Pitiwittayakul N."/>
        </authorList>
    </citation>
    <scope>NUCLEOTIDE SEQUENCE [LARGE SCALE GENOMIC DNA]</scope>
    <source>
        <strain evidence="7 8">KSS12</strain>
    </source>
</reference>
<dbReference type="SUPFAM" id="SSF55781">
    <property type="entry name" value="GAF domain-like"/>
    <property type="match status" value="1"/>
</dbReference>
<dbReference type="PANTHER" id="PTHR30136:SF35">
    <property type="entry name" value="HTH-TYPE TRANSCRIPTIONAL REGULATOR RV1719"/>
    <property type="match status" value="1"/>
</dbReference>
<dbReference type="EMBL" id="JAMZEJ010000013">
    <property type="protein sequence ID" value="MCQ8242505.1"/>
    <property type="molecule type" value="Genomic_DNA"/>
</dbReference>
<comment type="caution">
    <text evidence="7">The sequence shown here is derived from an EMBL/GenBank/DDBJ whole genome shotgun (WGS) entry which is preliminary data.</text>
</comment>
<dbReference type="PANTHER" id="PTHR30136">
    <property type="entry name" value="HELIX-TURN-HELIX TRANSCRIPTIONAL REGULATOR, ICLR FAMILY"/>
    <property type="match status" value="1"/>
</dbReference>
<feature type="domain" description="IclR-ED" evidence="6">
    <location>
        <begin position="77"/>
        <end position="259"/>
    </location>
</feature>
<dbReference type="Pfam" id="PF01614">
    <property type="entry name" value="IclR_C"/>
    <property type="match status" value="1"/>
</dbReference>
<keyword evidence="1" id="KW-0805">Transcription regulation</keyword>
<evidence type="ECO:0000256" key="4">
    <source>
        <dbReference type="SAM" id="MobiDB-lite"/>
    </source>
</evidence>
<proteinExistence type="predicted"/>
<feature type="domain" description="HTH iclR-type" evidence="5">
    <location>
        <begin position="18"/>
        <end position="76"/>
    </location>
</feature>
<sequence>MSAEPAFKPKIMNAGGGTQSLGRGLAVLDAVADGCATLGAIAAAVGCTRSTTQRLASALARDGWLTQHVGGYRLGTRLLRLGQVARLQSPLAVVARPLIEQLAADTADTVHLGIRDGTFVVYADKIEGRRGLEMRSRLGQRMPIAFTGLGRALMLDMDPAEWRTLFDATAAARGGDVPSSWNRWQEAMRYFAAGGVAFDREDNEIGIRCVAVPIRDESGGIVASVSVASATVFLPEERLAPLALQVQATADAISAGLGWRGGRFNGHGPTGLVGADHDRAVRPPVRRQPAPSRRPGSDDGATLRGRTEP</sequence>
<organism evidence="7 8">
    <name type="scientific">Rhizosaccharibacter radicis</name>
    <dbReference type="NCBI Taxonomy" id="2782605"/>
    <lineage>
        <taxon>Bacteria</taxon>
        <taxon>Pseudomonadati</taxon>
        <taxon>Pseudomonadota</taxon>
        <taxon>Alphaproteobacteria</taxon>
        <taxon>Acetobacterales</taxon>
        <taxon>Acetobacteraceae</taxon>
        <taxon>Rhizosaccharibacter</taxon>
    </lineage>
</organism>
<dbReference type="InterPro" id="IPR029016">
    <property type="entry name" value="GAF-like_dom_sf"/>
</dbReference>
<dbReference type="SUPFAM" id="SSF46785">
    <property type="entry name" value="Winged helix' DNA-binding domain"/>
    <property type="match status" value="1"/>
</dbReference>
<dbReference type="RefSeq" id="WP_422921269.1">
    <property type="nucleotide sequence ID" value="NZ_JAMZEJ010000013.1"/>
</dbReference>
<dbReference type="InterPro" id="IPR050707">
    <property type="entry name" value="HTH_MetabolicPath_Reg"/>
</dbReference>
<evidence type="ECO:0000256" key="2">
    <source>
        <dbReference type="ARBA" id="ARBA00023125"/>
    </source>
</evidence>
<evidence type="ECO:0000259" key="6">
    <source>
        <dbReference type="PROSITE" id="PS51078"/>
    </source>
</evidence>
<dbReference type="Gene3D" id="1.10.10.10">
    <property type="entry name" value="Winged helix-like DNA-binding domain superfamily/Winged helix DNA-binding domain"/>
    <property type="match status" value="1"/>
</dbReference>
<dbReference type="PROSITE" id="PS51077">
    <property type="entry name" value="HTH_ICLR"/>
    <property type="match status" value="1"/>
</dbReference>
<dbReference type="SMART" id="SM00346">
    <property type="entry name" value="HTH_ICLR"/>
    <property type="match status" value="1"/>
</dbReference>
<dbReference type="Pfam" id="PF09339">
    <property type="entry name" value="HTH_IclR"/>
    <property type="match status" value="1"/>
</dbReference>
<dbReference type="InterPro" id="IPR036390">
    <property type="entry name" value="WH_DNA-bd_sf"/>
</dbReference>
<evidence type="ECO:0000259" key="5">
    <source>
        <dbReference type="PROSITE" id="PS51077"/>
    </source>
</evidence>
<keyword evidence="2" id="KW-0238">DNA-binding</keyword>
<dbReference type="PROSITE" id="PS51078">
    <property type="entry name" value="ICLR_ED"/>
    <property type="match status" value="1"/>
</dbReference>
<keyword evidence="3" id="KW-0804">Transcription</keyword>
<feature type="region of interest" description="Disordered" evidence="4">
    <location>
        <begin position="268"/>
        <end position="309"/>
    </location>
</feature>
<dbReference type="InterPro" id="IPR036388">
    <property type="entry name" value="WH-like_DNA-bd_sf"/>
</dbReference>
<accession>A0ABT1W4K3</accession>
<dbReference type="InterPro" id="IPR005471">
    <property type="entry name" value="Tscrpt_reg_IclR_N"/>
</dbReference>
<dbReference type="Proteomes" id="UP001524547">
    <property type="component" value="Unassembled WGS sequence"/>
</dbReference>
<evidence type="ECO:0000313" key="7">
    <source>
        <dbReference type="EMBL" id="MCQ8242505.1"/>
    </source>
</evidence>
<name>A0ABT1W4K3_9PROT</name>
<evidence type="ECO:0000313" key="8">
    <source>
        <dbReference type="Proteomes" id="UP001524547"/>
    </source>
</evidence>